<dbReference type="Proteomes" id="UP000512184">
    <property type="component" value="Chromosome"/>
</dbReference>
<name>A0ABX6IUV4_9CHLA</name>
<evidence type="ECO:0000313" key="1">
    <source>
        <dbReference type="EMBL" id="QHP83832.1"/>
    </source>
</evidence>
<sequence length="54" mass="6425">MYLPCFCFFDLQQPYYTNLLMEKSLVKENSCQRYHFAKAPIQSSSFFLLSEGFL</sequence>
<organism evidence="1 2">
    <name type="scientific">Chlamydia suis</name>
    <dbReference type="NCBI Taxonomy" id="83559"/>
    <lineage>
        <taxon>Bacteria</taxon>
        <taxon>Pseudomonadati</taxon>
        <taxon>Chlamydiota</taxon>
        <taxon>Chlamydiia</taxon>
        <taxon>Chlamydiales</taxon>
        <taxon>Chlamydiaceae</taxon>
        <taxon>Chlamydia/Chlamydophila group</taxon>
        <taxon>Chlamydia</taxon>
    </lineage>
</organism>
<gene>
    <name evidence="1" type="primary">hypothetical protein</name>
    <name evidence="1" type="ORF">Chls_957</name>
</gene>
<proteinExistence type="predicted"/>
<protein>
    <submittedName>
        <fullName evidence="1">Uncharacterized protein</fullName>
    </submittedName>
</protein>
<evidence type="ECO:0000313" key="2">
    <source>
        <dbReference type="Proteomes" id="UP000512184"/>
    </source>
</evidence>
<accession>A0ABX6IUV4</accession>
<reference evidence="1" key="1">
    <citation type="submission" date="2019-01" db="EMBL/GenBank/DDBJ databases">
        <title>Whole genome sequencing and annotation enables comparative genome analysis that reveals unique features of the Chlamydia suis R19 Genome.</title>
        <authorList>
            <person name="Dimond Z.E."/>
        </authorList>
    </citation>
    <scope>NUCLEOTIDE SEQUENCE [LARGE SCALE GENOMIC DNA]</scope>
    <source>
        <strain evidence="1">R19</strain>
    </source>
</reference>
<dbReference type="EMBL" id="CP035278">
    <property type="protein sequence ID" value="QHP83832.1"/>
    <property type="molecule type" value="Genomic_DNA"/>
</dbReference>
<keyword evidence="2" id="KW-1185">Reference proteome</keyword>